<organism evidence="1 2">
    <name type="scientific">Mycolicibacterium conceptionense</name>
    <dbReference type="NCBI Taxonomy" id="451644"/>
    <lineage>
        <taxon>Bacteria</taxon>
        <taxon>Bacillati</taxon>
        <taxon>Actinomycetota</taxon>
        <taxon>Actinomycetes</taxon>
        <taxon>Mycobacteriales</taxon>
        <taxon>Mycobacteriaceae</taxon>
        <taxon>Mycolicibacterium</taxon>
    </lineage>
</organism>
<accession>A0A0U1D3C4</accession>
<dbReference type="Proteomes" id="UP000182227">
    <property type="component" value="Unassembled WGS sequence"/>
</dbReference>
<evidence type="ECO:0000313" key="2">
    <source>
        <dbReference type="Proteomes" id="UP000182227"/>
    </source>
</evidence>
<sequence>MGVAGQLVGGTLDDAGAALPTVVTAMPLPRSMNELPSTSTITPPPAAAAYTGAPFAGSAARAPR</sequence>
<dbReference type="EMBL" id="CTEF01000001">
    <property type="protein sequence ID" value="CQD06331.1"/>
    <property type="molecule type" value="Genomic_DNA"/>
</dbReference>
<name>A0A0U1D3C4_9MYCO</name>
<proteinExistence type="predicted"/>
<reference evidence="1 2" key="1">
    <citation type="submission" date="2015-03" db="EMBL/GenBank/DDBJ databases">
        <authorList>
            <person name="Murphy D."/>
        </authorList>
    </citation>
    <scope>NUCLEOTIDE SEQUENCE [LARGE SCALE GENOMIC DNA]</scope>
    <source>
        <strain evidence="1 2">D16</strain>
    </source>
</reference>
<dbReference type="AlphaFoldDB" id="A0A0U1D3C4"/>
<gene>
    <name evidence="1" type="ORF">BN970_01170</name>
</gene>
<evidence type="ECO:0000313" key="1">
    <source>
        <dbReference type="EMBL" id="CQD06331.1"/>
    </source>
</evidence>
<protein>
    <submittedName>
        <fullName evidence="1">Uncharacterized protein</fullName>
    </submittedName>
</protein>